<sequence>MKMSTSEAQQVVVLVMSSFKDIRNFVFAGYAHDMFDDEEFCLLYDFYQSKNPDFPYNSYVSFDLGEMDPAECYTEFRVSKWHIPLLADRLQIPPTFQCPQRSVCDGIEGLCMLLKRLAYPCRYSDMVHRFARPVPVFSMITNTVLDYVHDRHGHRLAQWNNQVMDPNHLQQYADVISAKGSPLDNCFGFVDGTVQPISHPGQHQRAVYNGHKRVHPLKFQSVALPNGLIGNLYGPIEGRRHDAAMLAESGLLQDLQHHAVSPHGHLMCLYGDPAYPHRVQLQQPFRNAVLTPQMQEYNVRMSSVRESVEWLFRDIVNYFKFIDFKKNLKIGLSSIGKMYIVCAILRNALTCLYGNETSKFFELDPPSLHDYFA</sequence>
<protein>
    <recommendedName>
        <fullName evidence="3">DDE Tnp4 domain-containing protein</fullName>
    </recommendedName>
</protein>
<dbReference type="GO" id="GO:0046872">
    <property type="term" value="F:metal ion binding"/>
    <property type="evidence" value="ECO:0007669"/>
    <property type="project" value="UniProtKB-KW"/>
</dbReference>
<evidence type="ECO:0000256" key="1">
    <source>
        <dbReference type="ARBA" id="ARBA00001968"/>
    </source>
</evidence>
<comment type="caution">
    <text evidence="4">The sequence shown here is derived from an EMBL/GenBank/DDBJ whole genome shotgun (WGS) entry which is preliminary data.</text>
</comment>
<dbReference type="Proteomes" id="UP001159428">
    <property type="component" value="Unassembled WGS sequence"/>
</dbReference>
<reference evidence="4 5" key="1">
    <citation type="submission" date="2022-05" db="EMBL/GenBank/DDBJ databases">
        <authorList>
            <consortium name="Genoscope - CEA"/>
            <person name="William W."/>
        </authorList>
    </citation>
    <scope>NUCLEOTIDE SEQUENCE [LARGE SCALE GENOMIC DNA]</scope>
</reference>
<dbReference type="PANTHER" id="PTHR34615:SF1">
    <property type="entry name" value="PX DOMAIN-CONTAINING PROTEIN"/>
    <property type="match status" value="1"/>
</dbReference>
<evidence type="ECO:0000313" key="5">
    <source>
        <dbReference type="Proteomes" id="UP001159428"/>
    </source>
</evidence>
<dbReference type="PANTHER" id="PTHR34615">
    <property type="entry name" value="PX DOMAIN-CONTAINING PROTEIN"/>
    <property type="match status" value="1"/>
</dbReference>
<dbReference type="AlphaFoldDB" id="A0AAU9VPK3"/>
<accession>A0AAU9VPK3</accession>
<feature type="domain" description="DDE Tnp4" evidence="3">
    <location>
        <begin position="190"/>
        <end position="347"/>
    </location>
</feature>
<keyword evidence="5" id="KW-1185">Reference proteome</keyword>
<dbReference type="EMBL" id="CALNXJ010000002">
    <property type="protein sequence ID" value="CAH3033717.1"/>
    <property type="molecule type" value="Genomic_DNA"/>
</dbReference>
<dbReference type="InterPro" id="IPR027806">
    <property type="entry name" value="HARBI1_dom"/>
</dbReference>
<keyword evidence="2" id="KW-0479">Metal-binding</keyword>
<gene>
    <name evidence="4" type="ORF">PMEA_00010252</name>
</gene>
<name>A0AAU9VPK3_9CNID</name>
<comment type="cofactor">
    <cofactor evidence="1">
        <name>a divalent metal cation</name>
        <dbReference type="ChEBI" id="CHEBI:60240"/>
    </cofactor>
</comment>
<evidence type="ECO:0000313" key="4">
    <source>
        <dbReference type="EMBL" id="CAH3033717.1"/>
    </source>
</evidence>
<proteinExistence type="predicted"/>
<evidence type="ECO:0000256" key="2">
    <source>
        <dbReference type="ARBA" id="ARBA00022723"/>
    </source>
</evidence>
<evidence type="ECO:0000259" key="3">
    <source>
        <dbReference type="Pfam" id="PF13359"/>
    </source>
</evidence>
<organism evidence="4 5">
    <name type="scientific">Pocillopora meandrina</name>
    <dbReference type="NCBI Taxonomy" id="46732"/>
    <lineage>
        <taxon>Eukaryota</taxon>
        <taxon>Metazoa</taxon>
        <taxon>Cnidaria</taxon>
        <taxon>Anthozoa</taxon>
        <taxon>Hexacorallia</taxon>
        <taxon>Scleractinia</taxon>
        <taxon>Astrocoeniina</taxon>
        <taxon>Pocilloporidae</taxon>
        <taxon>Pocillopora</taxon>
    </lineage>
</organism>
<dbReference type="Pfam" id="PF13359">
    <property type="entry name" value="DDE_Tnp_4"/>
    <property type="match status" value="1"/>
</dbReference>